<evidence type="ECO:0008006" key="3">
    <source>
        <dbReference type="Google" id="ProtNLM"/>
    </source>
</evidence>
<proteinExistence type="predicted"/>
<dbReference type="GO" id="GO:0008270">
    <property type="term" value="F:zinc ion binding"/>
    <property type="evidence" value="ECO:0007669"/>
    <property type="project" value="InterPro"/>
</dbReference>
<gene>
    <name evidence="1" type="ORF">PARMNEM_LOCUS1692</name>
</gene>
<accession>A0AAV1KBV7</accession>
<dbReference type="AlphaFoldDB" id="A0AAV1KBV7"/>
<dbReference type="InterPro" id="IPR036875">
    <property type="entry name" value="Znf_CCHC_sf"/>
</dbReference>
<evidence type="ECO:0000313" key="1">
    <source>
        <dbReference type="EMBL" id="CAK1579805.1"/>
    </source>
</evidence>
<comment type="caution">
    <text evidence="1">The sequence shown here is derived from an EMBL/GenBank/DDBJ whole genome shotgun (WGS) entry which is preliminary data.</text>
</comment>
<name>A0AAV1KBV7_9NEOP</name>
<dbReference type="Proteomes" id="UP001314205">
    <property type="component" value="Unassembled WGS sequence"/>
</dbReference>
<evidence type="ECO:0000313" key="2">
    <source>
        <dbReference type="Proteomes" id="UP001314205"/>
    </source>
</evidence>
<protein>
    <recommendedName>
        <fullName evidence="3">Gag-like protein</fullName>
    </recommendedName>
</protein>
<organism evidence="1 2">
    <name type="scientific">Parnassius mnemosyne</name>
    <name type="common">clouded apollo</name>
    <dbReference type="NCBI Taxonomy" id="213953"/>
    <lineage>
        <taxon>Eukaryota</taxon>
        <taxon>Metazoa</taxon>
        <taxon>Ecdysozoa</taxon>
        <taxon>Arthropoda</taxon>
        <taxon>Hexapoda</taxon>
        <taxon>Insecta</taxon>
        <taxon>Pterygota</taxon>
        <taxon>Neoptera</taxon>
        <taxon>Endopterygota</taxon>
        <taxon>Lepidoptera</taxon>
        <taxon>Glossata</taxon>
        <taxon>Ditrysia</taxon>
        <taxon>Papilionoidea</taxon>
        <taxon>Papilionidae</taxon>
        <taxon>Parnassiinae</taxon>
        <taxon>Parnassini</taxon>
        <taxon>Parnassius</taxon>
        <taxon>Driopa</taxon>
    </lineage>
</organism>
<reference evidence="1 2" key="1">
    <citation type="submission" date="2023-11" db="EMBL/GenBank/DDBJ databases">
        <authorList>
            <person name="Hedman E."/>
            <person name="Englund M."/>
            <person name="Stromberg M."/>
            <person name="Nyberg Akerstrom W."/>
            <person name="Nylinder S."/>
            <person name="Jareborg N."/>
            <person name="Kallberg Y."/>
            <person name="Kronander E."/>
        </authorList>
    </citation>
    <scope>NUCLEOTIDE SEQUENCE [LARGE SCALE GENOMIC DNA]</scope>
</reference>
<keyword evidence="2" id="KW-1185">Reference proteome</keyword>
<dbReference type="GO" id="GO:0003676">
    <property type="term" value="F:nucleic acid binding"/>
    <property type="evidence" value="ECO:0007669"/>
    <property type="project" value="InterPro"/>
</dbReference>
<dbReference type="EMBL" id="CAVLGL010000002">
    <property type="protein sequence ID" value="CAK1579805.1"/>
    <property type="molecule type" value="Genomic_DNA"/>
</dbReference>
<dbReference type="SUPFAM" id="SSF57756">
    <property type="entry name" value="Retrovirus zinc finger-like domains"/>
    <property type="match status" value="1"/>
</dbReference>
<sequence length="180" mass="20437">MTVQKLPTKNPLLRLIGVAMDLSNNKIEEAVIKQNGSLLKDISTSQTHIKVVRRVKGRTGSLNNIIVEVSPQVWSRLKDQRIRLGFQIVPSVDQSPLIQCYRCLGFSHRASECKADTVICAYCAEPHDTRDCRNKNEAPKCTNCINKKANDWACAHPAYSSECPEWQRWDRIARSFTSYC</sequence>